<dbReference type="AlphaFoldDB" id="A0A401YX74"/>
<reference evidence="2 3" key="1">
    <citation type="submission" date="2018-12" db="EMBL/GenBank/DDBJ databases">
        <title>Draft genome sequence of Embleya hyalina NBRC 13850T.</title>
        <authorList>
            <person name="Komaki H."/>
            <person name="Hosoyama A."/>
            <person name="Kimura A."/>
            <person name="Ichikawa N."/>
            <person name="Tamura T."/>
        </authorList>
    </citation>
    <scope>NUCLEOTIDE SEQUENCE [LARGE SCALE GENOMIC DNA]</scope>
    <source>
        <strain evidence="2 3">NBRC 13850</strain>
    </source>
</reference>
<sequence length="102" mass="10141">MGGAGVGGAAVPTRTARTATGTSRAAARTRSPAVSCTVGDLTRLPATFRDASPDGDALIRAAVQAVRIADAFPAPGQRRRLREEVAATLGTVPAAASDGGAR</sequence>
<organism evidence="2 3">
    <name type="scientific">Embleya hyalina</name>
    <dbReference type="NCBI Taxonomy" id="516124"/>
    <lineage>
        <taxon>Bacteria</taxon>
        <taxon>Bacillati</taxon>
        <taxon>Actinomycetota</taxon>
        <taxon>Actinomycetes</taxon>
        <taxon>Kitasatosporales</taxon>
        <taxon>Streptomycetaceae</taxon>
        <taxon>Embleya</taxon>
    </lineage>
</organism>
<accession>A0A401YX74</accession>
<gene>
    <name evidence="2" type="ORF">EHYA_06927</name>
</gene>
<feature type="region of interest" description="Disordered" evidence="1">
    <location>
        <begin position="1"/>
        <end position="33"/>
    </location>
</feature>
<evidence type="ECO:0000313" key="3">
    <source>
        <dbReference type="Proteomes" id="UP000286931"/>
    </source>
</evidence>
<protein>
    <submittedName>
        <fullName evidence="2">Uncharacterized protein</fullName>
    </submittedName>
</protein>
<evidence type="ECO:0000256" key="1">
    <source>
        <dbReference type="SAM" id="MobiDB-lite"/>
    </source>
</evidence>
<dbReference type="EMBL" id="BIFH01000031">
    <property type="protein sequence ID" value="GCD99214.1"/>
    <property type="molecule type" value="Genomic_DNA"/>
</dbReference>
<proteinExistence type="predicted"/>
<name>A0A401YX74_9ACTN</name>
<dbReference type="RefSeq" id="WP_126641028.1">
    <property type="nucleotide sequence ID" value="NZ_BIFH01000031.1"/>
</dbReference>
<feature type="compositionally biased region" description="Low complexity" evidence="1">
    <location>
        <begin position="9"/>
        <end position="33"/>
    </location>
</feature>
<comment type="caution">
    <text evidence="2">The sequence shown here is derived from an EMBL/GenBank/DDBJ whole genome shotgun (WGS) entry which is preliminary data.</text>
</comment>
<evidence type="ECO:0000313" key="2">
    <source>
        <dbReference type="EMBL" id="GCD99214.1"/>
    </source>
</evidence>
<dbReference type="Proteomes" id="UP000286931">
    <property type="component" value="Unassembled WGS sequence"/>
</dbReference>
<keyword evidence="3" id="KW-1185">Reference proteome</keyword>